<evidence type="ECO:0000313" key="2">
    <source>
        <dbReference type="Proteomes" id="UP000749559"/>
    </source>
</evidence>
<protein>
    <submittedName>
        <fullName evidence="1">Uncharacterized protein</fullName>
    </submittedName>
</protein>
<reference evidence="1" key="1">
    <citation type="submission" date="2022-03" db="EMBL/GenBank/DDBJ databases">
        <authorList>
            <person name="Martin C."/>
        </authorList>
    </citation>
    <scope>NUCLEOTIDE SEQUENCE</scope>
</reference>
<accession>A0A8S4PHS2</accession>
<dbReference type="AlphaFoldDB" id="A0A8S4PHS2"/>
<comment type="caution">
    <text evidence="1">The sequence shown here is derived from an EMBL/GenBank/DDBJ whole genome shotgun (WGS) entry which is preliminary data.</text>
</comment>
<evidence type="ECO:0000313" key="1">
    <source>
        <dbReference type="EMBL" id="CAH1793277.1"/>
    </source>
</evidence>
<proteinExistence type="predicted"/>
<dbReference type="Proteomes" id="UP000749559">
    <property type="component" value="Unassembled WGS sequence"/>
</dbReference>
<organism evidence="1 2">
    <name type="scientific">Owenia fusiformis</name>
    <name type="common">Polychaete worm</name>
    <dbReference type="NCBI Taxonomy" id="6347"/>
    <lineage>
        <taxon>Eukaryota</taxon>
        <taxon>Metazoa</taxon>
        <taxon>Spiralia</taxon>
        <taxon>Lophotrochozoa</taxon>
        <taxon>Annelida</taxon>
        <taxon>Polychaeta</taxon>
        <taxon>Sedentaria</taxon>
        <taxon>Canalipalpata</taxon>
        <taxon>Sabellida</taxon>
        <taxon>Oweniida</taxon>
        <taxon>Oweniidae</taxon>
        <taxon>Owenia</taxon>
    </lineage>
</organism>
<dbReference type="EMBL" id="CAIIXF020000008">
    <property type="protein sequence ID" value="CAH1793277.1"/>
    <property type="molecule type" value="Genomic_DNA"/>
</dbReference>
<keyword evidence="2" id="KW-1185">Reference proteome</keyword>
<gene>
    <name evidence="1" type="ORF">OFUS_LOCUS18146</name>
</gene>
<sequence>MFCKCGERFVGMFCHGCGSKAVDKKPPQISTSRSDAAQDALNRLMERREKDINQKKGEKTVKVKVEDEVKKTDTSKRTIHVHLVTKKGEDIKPKIIQFSQAHKFIILQADESETSEEWVAMINSLIPGIDFSIVTHDSNGVLSQKVPGKLSYDMLRNVKKDFRRLYIRTTAKDRCRTTNSYFYIKHNFKGVRLSNVSSKVSKSWNFYIYIWR</sequence>
<name>A0A8S4PHS2_OWEFU</name>